<dbReference type="CDD" id="cd20407">
    <property type="entry name" value="Tudor_AKAP1"/>
    <property type="match status" value="1"/>
</dbReference>
<keyword evidence="4" id="KW-1185">Reference proteome</keyword>
<keyword evidence="1" id="KW-0694">RNA-binding</keyword>
<dbReference type="GO" id="GO:0034237">
    <property type="term" value="F:protein kinase A regulatory subunit binding"/>
    <property type="evidence" value="ECO:0007669"/>
    <property type="project" value="TreeGrafter"/>
</dbReference>
<evidence type="ECO:0000313" key="5">
    <source>
        <dbReference type="RefSeq" id="XP_017344493.2"/>
    </source>
</evidence>
<sequence length="683" mass="74408">MLQLPLRPLVPLSALALLGWCWYTFRRKRNPCERAEEGLFCSSAARKQSMAVNIAIQEAAANGSTLAAQDVIKHCHFHSQEKQEGGQNLDCNFSQLSSTTDNSSVTSGASQATVLVSTPIVRLLKGIRPEPEGEVSRAQASLLLAEKPEMEPEKQDDPIKGLSDFKVIESEAFAEQPTRIVCPEEHGVTNGSEKRSEGGPSEVGGLAVEVLDGATGEIPAIGGGILKRKSHSEPRVTPQSQVRLRKEIDENNSLAVTKEDLGALTQTAEESASSAHKPSNLPSMFPAGEGSGCSTWRSEDSVDSEKASSKSRAVEKTSSAVPLSSGSRYAVARKNEKLSRQKSDASKGANGVQCANGESGVTSKRATQSSSPHTLWNIEVPSHLIGRLIGKKGTYISSLKESSGAKIYVSTLPYTHEFQVCHIEGSEAQVEKALALIRKKFKDLDLSNRLSSLQSAAVHPLPITSWLLLPQDRTVEVIVPRVEAANYLFVQQHKHPTYYGLHGLSEQMLFCYSHSGCPSLPTPVEAGVLCAAPSPDGAWWRAQVIQHYKDSNFVQIRYVDYGGYVTVHLASLKQIRSDFMTLPFQASEVMLENIAPSPGTGKFSTEAKEALEELTQGVPLIMKVTCSQNGLPLVHMWRYRGEESDICKEHVLQSSDLGKGYRADIIDIRCFLEALEFDRQKIG</sequence>
<dbReference type="InterPro" id="IPR004087">
    <property type="entry name" value="KH_dom"/>
</dbReference>
<feature type="compositionally biased region" description="Polar residues" evidence="2">
    <location>
        <begin position="316"/>
        <end position="327"/>
    </location>
</feature>
<dbReference type="AlphaFoldDB" id="A0A2D0SP57"/>
<dbReference type="Pfam" id="PF00567">
    <property type="entry name" value="TUDOR"/>
    <property type="match status" value="1"/>
</dbReference>
<dbReference type="Pfam" id="PF00013">
    <property type="entry name" value="KH_1"/>
    <property type="match status" value="1"/>
</dbReference>
<evidence type="ECO:0000256" key="1">
    <source>
        <dbReference type="PROSITE-ProRule" id="PRU00117"/>
    </source>
</evidence>
<dbReference type="RefSeq" id="XP_017344494.2">
    <property type="nucleotide sequence ID" value="XM_017489005.3"/>
</dbReference>
<gene>
    <name evidence="5 6" type="primary">akap1a</name>
</gene>
<dbReference type="OrthoDB" id="10069557at2759"/>
<dbReference type="InterPro" id="IPR035437">
    <property type="entry name" value="SNase_OB-fold_sf"/>
</dbReference>
<feature type="region of interest" description="Disordered" evidence="2">
    <location>
        <begin position="266"/>
        <end position="373"/>
    </location>
</feature>
<dbReference type="InterPro" id="IPR047368">
    <property type="entry name" value="KH-I_AKAP1"/>
</dbReference>
<dbReference type="GeneID" id="108276909"/>
<name>A0A2D0SP57_ICTPU</name>
<dbReference type="SUPFAM" id="SSF63748">
    <property type="entry name" value="Tudor/PWWP/MBT"/>
    <property type="match status" value="1"/>
</dbReference>
<feature type="compositionally biased region" description="Polar residues" evidence="2">
    <location>
        <begin position="266"/>
        <end position="282"/>
    </location>
</feature>
<evidence type="ECO:0000313" key="6">
    <source>
        <dbReference type="RefSeq" id="XP_017344494.2"/>
    </source>
</evidence>
<protein>
    <submittedName>
        <fullName evidence="5 6">A-kinase anchor protein 1, mitochondrial isoform X1</fullName>
    </submittedName>
</protein>
<dbReference type="Proteomes" id="UP000221080">
    <property type="component" value="Chromosome 16"/>
</dbReference>
<dbReference type="InterPro" id="IPR036612">
    <property type="entry name" value="KH_dom_type_1_sf"/>
</dbReference>
<dbReference type="InterPro" id="IPR047367">
    <property type="entry name" value="Tudor_AKAP1"/>
</dbReference>
<organism evidence="4 5">
    <name type="scientific">Ictalurus punctatus</name>
    <name type="common">Channel catfish</name>
    <name type="synonym">Silurus punctatus</name>
    <dbReference type="NCBI Taxonomy" id="7998"/>
    <lineage>
        <taxon>Eukaryota</taxon>
        <taxon>Metazoa</taxon>
        <taxon>Chordata</taxon>
        <taxon>Craniata</taxon>
        <taxon>Vertebrata</taxon>
        <taxon>Euteleostomi</taxon>
        <taxon>Actinopterygii</taxon>
        <taxon>Neopterygii</taxon>
        <taxon>Teleostei</taxon>
        <taxon>Ostariophysi</taxon>
        <taxon>Siluriformes</taxon>
        <taxon>Ictaluridae</taxon>
        <taxon>Ictalurus</taxon>
    </lineage>
</organism>
<dbReference type="InterPro" id="IPR002999">
    <property type="entry name" value="Tudor"/>
</dbReference>
<dbReference type="Gene3D" id="2.30.30.140">
    <property type="match status" value="1"/>
</dbReference>
<dbReference type="CTD" id="100002545"/>
<dbReference type="PROSITE" id="PS50304">
    <property type="entry name" value="TUDOR"/>
    <property type="match status" value="1"/>
</dbReference>
<dbReference type="PANTHER" id="PTHR22948:SF65">
    <property type="entry name" value="A-KINASE ANCHORING PROTEIN 1"/>
    <property type="match status" value="1"/>
</dbReference>
<feature type="domain" description="Tudor" evidence="3">
    <location>
        <begin position="523"/>
        <end position="582"/>
    </location>
</feature>
<evidence type="ECO:0000313" key="4">
    <source>
        <dbReference type="Proteomes" id="UP000221080"/>
    </source>
</evidence>
<dbReference type="InterPro" id="IPR050621">
    <property type="entry name" value="Tudor_domain_containing"/>
</dbReference>
<evidence type="ECO:0000256" key="2">
    <source>
        <dbReference type="SAM" id="MobiDB-lite"/>
    </source>
</evidence>
<dbReference type="GO" id="GO:0016020">
    <property type="term" value="C:membrane"/>
    <property type="evidence" value="ECO:0007669"/>
    <property type="project" value="TreeGrafter"/>
</dbReference>
<feature type="compositionally biased region" description="Basic and acidic residues" evidence="2">
    <location>
        <begin position="297"/>
        <end position="315"/>
    </location>
</feature>
<dbReference type="GO" id="GO:0005739">
    <property type="term" value="C:mitochondrion"/>
    <property type="evidence" value="ECO:0007669"/>
    <property type="project" value="TreeGrafter"/>
</dbReference>
<accession>A0A2D0SP57</accession>
<reference evidence="5 6" key="2">
    <citation type="submission" date="2025-04" db="UniProtKB">
        <authorList>
            <consortium name="RefSeq"/>
        </authorList>
    </citation>
    <scope>IDENTIFICATION</scope>
    <source>
        <tissue evidence="5 6">Blood</tissue>
    </source>
</reference>
<dbReference type="GO" id="GO:0003723">
    <property type="term" value="F:RNA binding"/>
    <property type="evidence" value="ECO:0007669"/>
    <property type="project" value="UniProtKB-UniRule"/>
</dbReference>
<dbReference type="CDD" id="cd22395">
    <property type="entry name" value="KH-I_AKAP1"/>
    <property type="match status" value="1"/>
</dbReference>
<dbReference type="Gene3D" id="3.30.1370.10">
    <property type="entry name" value="K Homology domain, type 1"/>
    <property type="match status" value="1"/>
</dbReference>
<feature type="compositionally biased region" description="Basic and acidic residues" evidence="2">
    <location>
        <begin position="333"/>
        <end position="345"/>
    </location>
</feature>
<dbReference type="PROSITE" id="PS50084">
    <property type="entry name" value="KH_TYPE_1"/>
    <property type="match status" value="1"/>
</dbReference>
<dbReference type="RefSeq" id="XP_017344493.2">
    <property type="nucleotide sequence ID" value="XM_017489004.3"/>
</dbReference>
<dbReference type="PANTHER" id="PTHR22948">
    <property type="entry name" value="TUDOR DOMAIN CONTAINING PROTEIN"/>
    <property type="match status" value="1"/>
</dbReference>
<dbReference type="SUPFAM" id="SSF54791">
    <property type="entry name" value="Eukaryotic type KH-domain (KH-domain type I)"/>
    <property type="match status" value="1"/>
</dbReference>
<dbReference type="SMART" id="SM00322">
    <property type="entry name" value="KH"/>
    <property type="match status" value="1"/>
</dbReference>
<dbReference type="Gene3D" id="2.40.50.90">
    <property type="match status" value="1"/>
</dbReference>
<dbReference type="KEGG" id="ipu:108276909"/>
<evidence type="ECO:0000259" key="3">
    <source>
        <dbReference type="PROSITE" id="PS50304"/>
    </source>
</evidence>
<reference evidence="4" key="1">
    <citation type="journal article" date="2016" name="Nat. Commun.">
        <title>The channel catfish genome sequence provides insights into the evolution of scale formation in teleosts.</title>
        <authorList>
            <person name="Liu Z."/>
            <person name="Liu S."/>
            <person name="Yao J."/>
            <person name="Bao L."/>
            <person name="Zhang J."/>
            <person name="Li Y."/>
            <person name="Jiang C."/>
            <person name="Sun L."/>
            <person name="Wang R."/>
            <person name="Zhang Y."/>
            <person name="Zhou T."/>
            <person name="Zeng Q."/>
            <person name="Fu Q."/>
            <person name="Gao S."/>
            <person name="Li N."/>
            <person name="Koren S."/>
            <person name="Jiang Y."/>
            <person name="Zimin A."/>
            <person name="Xu P."/>
            <person name="Phillippy A.M."/>
            <person name="Geng X."/>
            <person name="Song L."/>
            <person name="Sun F."/>
            <person name="Li C."/>
            <person name="Wang X."/>
            <person name="Chen A."/>
            <person name="Jin Y."/>
            <person name="Yuan Z."/>
            <person name="Yang Y."/>
            <person name="Tan S."/>
            <person name="Peatman E."/>
            <person name="Lu J."/>
            <person name="Qin Z."/>
            <person name="Dunham R."/>
            <person name="Li Z."/>
            <person name="Sonstegard T."/>
            <person name="Feng J."/>
            <person name="Danzmann R.G."/>
            <person name="Schroeder S."/>
            <person name="Scheffler B."/>
            <person name="Duke M.V."/>
            <person name="Ballard L."/>
            <person name="Kucuktas H."/>
            <person name="Kaltenboeck L."/>
            <person name="Liu H."/>
            <person name="Armbruster J."/>
            <person name="Xie Y."/>
            <person name="Kirby M.L."/>
            <person name="Tian Y."/>
            <person name="Flanagan M.E."/>
            <person name="Mu W."/>
            <person name="Waldbieser G.C."/>
        </authorList>
    </citation>
    <scope>NUCLEOTIDE SEQUENCE [LARGE SCALE GENOMIC DNA]</scope>
    <source>
        <strain evidence="4">SDA103</strain>
    </source>
</reference>
<dbReference type="SMART" id="SM00333">
    <property type="entry name" value="TUDOR"/>
    <property type="match status" value="1"/>
</dbReference>
<dbReference type="InterPro" id="IPR004088">
    <property type="entry name" value="KH_dom_type_1"/>
</dbReference>
<feature type="compositionally biased region" description="Polar residues" evidence="2">
    <location>
        <begin position="359"/>
        <end position="373"/>
    </location>
</feature>
<proteinExistence type="predicted"/>